<dbReference type="eggNOG" id="KOG2994">
    <property type="taxonomic scope" value="Eukaryota"/>
</dbReference>
<evidence type="ECO:0000256" key="6">
    <source>
        <dbReference type="ARBA" id="ARBA00023204"/>
    </source>
</evidence>
<dbReference type="NCBIfam" id="NF003591">
    <property type="entry name" value="PRK05254.1-4"/>
    <property type="match status" value="1"/>
</dbReference>
<feature type="region of interest" description="Disordered" evidence="10">
    <location>
        <begin position="1"/>
        <end position="60"/>
    </location>
</feature>
<keyword evidence="7" id="KW-0496">Mitochondrion</keyword>
<name>W9RJ98_9ROSA</name>
<protein>
    <recommendedName>
        <fullName evidence="3 7">Uracil-DNA glycosylase</fullName>
        <shortName evidence="7">UDG</shortName>
        <ecNumber evidence="3 7">3.2.2.27</ecNumber>
    </recommendedName>
</protein>
<accession>W9RJ98</accession>
<evidence type="ECO:0000313" key="12">
    <source>
        <dbReference type="EMBL" id="EXB56436.1"/>
    </source>
</evidence>
<dbReference type="Pfam" id="PF03167">
    <property type="entry name" value="UDG"/>
    <property type="match status" value="1"/>
</dbReference>
<dbReference type="EMBL" id="KE344289">
    <property type="protein sequence ID" value="EXB56436.1"/>
    <property type="molecule type" value="Genomic_DNA"/>
</dbReference>
<dbReference type="GO" id="GO:0005634">
    <property type="term" value="C:nucleus"/>
    <property type="evidence" value="ECO:0007669"/>
    <property type="project" value="UniProtKB-SubCell"/>
</dbReference>
<evidence type="ECO:0000256" key="9">
    <source>
        <dbReference type="RuleBase" id="RU003780"/>
    </source>
</evidence>
<reference evidence="13" key="1">
    <citation type="submission" date="2013-01" db="EMBL/GenBank/DDBJ databases">
        <title>Draft Genome Sequence of a Mulberry Tree, Morus notabilis C.K. Schneid.</title>
        <authorList>
            <person name="He N."/>
            <person name="Zhao S."/>
        </authorList>
    </citation>
    <scope>NUCLEOTIDE SEQUENCE</scope>
</reference>
<dbReference type="GO" id="GO:0005739">
    <property type="term" value="C:mitochondrion"/>
    <property type="evidence" value="ECO:0007669"/>
    <property type="project" value="UniProtKB-SubCell"/>
</dbReference>
<dbReference type="GO" id="GO:0004844">
    <property type="term" value="F:uracil DNA N-glycosylase activity"/>
    <property type="evidence" value="ECO:0007669"/>
    <property type="project" value="UniProtKB-UniRule"/>
</dbReference>
<dbReference type="HAMAP" id="MF_00148">
    <property type="entry name" value="UDG"/>
    <property type="match status" value="1"/>
</dbReference>
<dbReference type="NCBIfam" id="NF003588">
    <property type="entry name" value="PRK05254.1-1"/>
    <property type="match status" value="1"/>
</dbReference>
<feature type="compositionally biased region" description="Polar residues" evidence="10">
    <location>
        <begin position="25"/>
        <end position="34"/>
    </location>
</feature>
<evidence type="ECO:0000256" key="10">
    <source>
        <dbReference type="SAM" id="MobiDB-lite"/>
    </source>
</evidence>
<dbReference type="Gene3D" id="3.40.470.10">
    <property type="entry name" value="Uracil-DNA glycosylase-like domain"/>
    <property type="match status" value="1"/>
</dbReference>
<comment type="similarity">
    <text evidence="2 7 9">Belongs to the uracil-DNA glycosylase (UDG) superfamily. UNG family.</text>
</comment>
<dbReference type="EC" id="3.2.2.27" evidence="3 7"/>
<dbReference type="KEGG" id="mnt:21393177"/>
<evidence type="ECO:0000256" key="8">
    <source>
        <dbReference type="PROSITE-ProRule" id="PRU10072"/>
    </source>
</evidence>
<keyword evidence="6 7" id="KW-0234">DNA repair</keyword>
<evidence type="ECO:0000256" key="3">
    <source>
        <dbReference type="ARBA" id="ARBA00012030"/>
    </source>
</evidence>
<dbReference type="FunFam" id="3.40.470.10:FF:000001">
    <property type="entry name" value="Uracil-DNA glycosylase"/>
    <property type="match status" value="1"/>
</dbReference>
<comment type="catalytic activity">
    <reaction evidence="1 7 9">
        <text>Hydrolyzes single-stranded DNA or mismatched double-stranded DNA and polynucleotides, releasing free uracil.</text>
        <dbReference type="EC" id="3.2.2.27"/>
    </reaction>
</comment>
<dbReference type="NCBIfam" id="TIGR00628">
    <property type="entry name" value="ung"/>
    <property type="match status" value="1"/>
</dbReference>
<dbReference type="AlphaFoldDB" id="W9RJ98"/>
<evidence type="ECO:0000259" key="11">
    <source>
        <dbReference type="SMART" id="SM00986"/>
    </source>
</evidence>
<dbReference type="SMART" id="SM00986">
    <property type="entry name" value="UDG"/>
    <property type="match status" value="1"/>
</dbReference>
<keyword evidence="4 7" id="KW-0227">DNA damage</keyword>
<dbReference type="InterPro" id="IPR018085">
    <property type="entry name" value="Ura-DNA_Glyclase_AS"/>
</dbReference>
<keyword evidence="7" id="KW-0539">Nucleus</keyword>
<comment type="subcellular location">
    <subcellularLocation>
        <location evidence="7">Mitochondrion</location>
    </subcellularLocation>
    <subcellularLocation>
        <location evidence="7">Nucleus</location>
    </subcellularLocation>
</comment>
<dbReference type="STRING" id="981085.W9RJ98"/>
<dbReference type="NCBIfam" id="NF003589">
    <property type="entry name" value="PRK05254.1-2"/>
    <property type="match status" value="1"/>
</dbReference>
<feature type="domain" description="Uracil-DNA glycosylase-like" evidence="11">
    <location>
        <begin position="152"/>
        <end position="312"/>
    </location>
</feature>
<evidence type="ECO:0000256" key="1">
    <source>
        <dbReference type="ARBA" id="ARBA00001400"/>
    </source>
</evidence>
<feature type="active site" description="Proton acceptor" evidence="7 8">
    <location>
        <position position="167"/>
    </location>
</feature>
<evidence type="ECO:0000256" key="7">
    <source>
        <dbReference type="HAMAP-Rule" id="MF_03166"/>
    </source>
</evidence>
<dbReference type="NCBIfam" id="NF003592">
    <property type="entry name" value="PRK05254.1-5"/>
    <property type="match status" value="1"/>
</dbReference>
<comment type="function">
    <text evidence="7 9">Excises uracil residues from the DNA which can arise as a result of misincorporation of dUMP residues by DNA polymerase or due to deamination of cytosine.</text>
</comment>
<keyword evidence="5 7" id="KW-0378">Hydrolase</keyword>
<evidence type="ECO:0000256" key="5">
    <source>
        <dbReference type="ARBA" id="ARBA00022801"/>
    </source>
</evidence>
<dbReference type="InterPro" id="IPR036895">
    <property type="entry name" value="Uracil-DNA_glycosylase-like_sf"/>
</dbReference>
<dbReference type="PANTHER" id="PTHR11264">
    <property type="entry name" value="URACIL-DNA GLYCOSYLASE"/>
    <property type="match status" value="1"/>
</dbReference>
<evidence type="ECO:0000256" key="4">
    <source>
        <dbReference type="ARBA" id="ARBA00022763"/>
    </source>
</evidence>
<dbReference type="CDD" id="cd10027">
    <property type="entry name" value="UDG-F1-like"/>
    <property type="match status" value="1"/>
</dbReference>
<evidence type="ECO:0000313" key="13">
    <source>
        <dbReference type="Proteomes" id="UP000030645"/>
    </source>
</evidence>
<sequence length="324" mass="35572">MASKAKTLTDFFPPLQQPSAKRLKQTLSSTNNKCDANGIIPNRSSSSSGIGDGGADGLSADQKSRMEFQKVLAKSRRNLKICSQRVSNSQSEGGCGYVKLEELLVEESWLEALPGEFQKPYAKNLSKFLESETSAVGVTVYPPSHLIFNALNSTPFDRVKAVILGQDPYHGLGQAMGLSFSVPEGVKVPSSLVNIFKELKQDVGCSIPSHGNLEKWAVQGVLLLNAVLTVRKHQANSHAKKGWEQFTDAVIKTISQRKEGVVFLLWGNSAQEKRRLIDESKHHILKAAHPSGLSANRGFFGCRHFSRTNELLEKMGIPSIDWQL</sequence>
<dbReference type="PANTHER" id="PTHR11264:SF0">
    <property type="entry name" value="URACIL-DNA GLYCOSYLASE"/>
    <property type="match status" value="1"/>
</dbReference>
<gene>
    <name evidence="12" type="ORF">L484_009862</name>
</gene>
<organism evidence="12 13">
    <name type="scientific">Morus notabilis</name>
    <dbReference type="NCBI Taxonomy" id="981085"/>
    <lineage>
        <taxon>Eukaryota</taxon>
        <taxon>Viridiplantae</taxon>
        <taxon>Streptophyta</taxon>
        <taxon>Embryophyta</taxon>
        <taxon>Tracheophyta</taxon>
        <taxon>Spermatophyta</taxon>
        <taxon>Magnoliopsida</taxon>
        <taxon>eudicotyledons</taxon>
        <taxon>Gunneridae</taxon>
        <taxon>Pentapetalae</taxon>
        <taxon>rosids</taxon>
        <taxon>fabids</taxon>
        <taxon>Rosales</taxon>
        <taxon>Moraceae</taxon>
        <taxon>Moreae</taxon>
        <taxon>Morus</taxon>
    </lineage>
</organism>
<dbReference type="InterPro" id="IPR002043">
    <property type="entry name" value="UDG_fam1"/>
</dbReference>
<evidence type="ECO:0000256" key="2">
    <source>
        <dbReference type="ARBA" id="ARBA00008184"/>
    </source>
</evidence>
<dbReference type="GO" id="GO:0097510">
    <property type="term" value="P:base-excision repair, AP site formation via deaminated base removal"/>
    <property type="evidence" value="ECO:0007669"/>
    <property type="project" value="TreeGrafter"/>
</dbReference>
<dbReference type="OrthoDB" id="10031947at2759"/>
<dbReference type="SUPFAM" id="SSF52141">
    <property type="entry name" value="Uracil-DNA glycosylase-like"/>
    <property type="match status" value="1"/>
</dbReference>
<proteinExistence type="inferred from homology"/>
<dbReference type="PROSITE" id="PS00130">
    <property type="entry name" value="U_DNA_GLYCOSYLASE"/>
    <property type="match status" value="1"/>
</dbReference>
<dbReference type="SMART" id="SM00987">
    <property type="entry name" value="UreE_C"/>
    <property type="match status" value="1"/>
</dbReference>
<dbReference type="Proteomes" id="UP000030645">
    <property type="component" value="Unassembled WGS sequence"/>
</dbReference>
<keyword evidence="13" id="KW-1185">Reference proteome</keyword>
<dbReference type="InterPro" id="IPR005122">
    <property type="entry name" value="Uracil-DNA_glycosylase-like"/>
</dbReference>